<sequence>MAEKYNLSSVGPTQSYLNSSRAPVKYVRSEADTIMFLIFSVLLAFAILSGNTMVMVAFKHCRKLRRRSNMFLISLACSDCLVGIVSLPLWILISGIGISKGEVLYSFFISFDIFSALTTVFHLTAIGVERYMSVSRPFFYQRLPSYFYTGTIVVAWISAALVASLSPLQNLFKLQRFFAPTFFSVGFLAPLLIISAMYAGIFRIALSLSRHTPGMTEHACETTCNERSQLRKEIKLAMTLTVVSGFFFLAWLPFYVLLMTAVYCPRCLPGYPGLQRLVDFVKWMHYSNSAVNPFVYVLRDPEVKKEFIRLIQIRRLPARFSQSSSRSSRSNRTSNNIQTA</sequence>
<dbReference type="PROSITE" id="PS00237">
    <property type="entry name" value="G_PROTEIN_RECEP_F1_1"/>
    <property type="match status" value="1"/>
</dbReference>
<comment type="similarity">
    <text evidence="9">Belongs to the G-protein coupled receptor 1 family.</text>
</comment>
<dbReference type="InterPro" id="IPR017452">
    <property type="entry name" value="GPCR_Rhodpsn_7TM"/>
</dbReference>
<evidence type="ECO:0000256" key="5">
    <source>
        <dbReference type="ARBA" id="ARBA00023040"/>
    </source>
</evidence>
<dbReference type="Pfam" id="PF00001">
    <property type="entry name" value="7tm_1"/>
    <property type="match status" value="1"/>
</dbReference>
<dbReference type="Gene3D" id="1.20.1070.10">
    <property type="entry name" value="Rhodopsin 7-helix transmembrane proteins"/>
    <property type="match status" value="1"/>
</dbReference>
<keyword evidence="5 9" id="KW-0297">G-protein coupled receptor</keyword>
<dbReference type="PROSITE" id="PS50262">
    <property type="entry name" value="G_PROTEIN_RECEP_F1_2"/>
    <property type="match status" value="1"/>
</dbReference>
<protein>
    <recommendedName>
        <fullName evidence="11">G-protein coupled receptors family 1 profile domain-containing protein</fullName>
    </recommendedName>
</protein>
<keyword evidence="3 9" id="KW-0812">Transmembrane</keyword>
<keyword evidence="4 10" id="KW-1133">Transmembrane helix</keyword>
<dbReference type="InterPro" id="IPR000276">
    <property type="entry name" value="GPCR_Rhodpsn"/>
</dbReference>
<dbReference type="PANTHER" id="PTHR24247:SF202">
    <property type="entry name" value="5-HYDROXYTRYPTAMINE RECEPTOR 1"/>
    <property type="match status" value="1"/>
</dbReference>
<evidence type="ECO:0000313" key="12">
    <source>
        <dbReference type="EMBL" id="CAH3039431.1"/>
    </source>
</evidence>
<evidence type="ECO:0000256" key="8">
    <source>
        <dbReference type="ARBA" id="ARBA00023224"/>
    </source>
</evidence>
<evidence type="ECO:0000256" key="3">
    <source>
        <dbReference type="ARBA" id="ARBA00022692"/>
    </source>
</evidence>
<dbReference type="PRINTS" id="PR00237">
    <property type="entry name" value="GPCRRHODOPSN"/>
</dbReference>
<feature type="transmembrane region" description="Helical" evidence="10">
    <location>
        <begin position="236"/>
        <end position="258"/>
    </location>
</feature>
<comment type="caution">
    <text evidence="12">The sequence shown here is derived from an EMBL/GenBank/DDBJ whole genome shotgun (WGS) entry which is preliminary data.</text>
</comment>
<keyword evidence="6 10" id="KW-0472">Membrane</keyword>
<proteinExistence type="inferred from homology"/>
<gene>
    <name evidence="12" type="ORF">PEVE_00039964</name>
</gene>
<keyword evidence="2" id="KW-1003">Cell membrane</keyword>
<feature type="transmembrane region" description="Helical" evidence="10">
    <location>
        <begin position="103"/>
        <end position="125"/>
    </location>
</feature>
<evidence type="ECO:0000256" key="1">
    <source>
        <dbReference type="ARBA" id="ARBA00004651"/>
    </source>
</evidence>
<dbReference type="EMBL" id="CALNXI010000717">
    <property type="protein sequence ID" value="CAH3039431.1"/>
    <property type="molecule type" value="Genomic_DNA"/>
</dbReference>
<keyword evidence="13" id="KW-1185">Reference proteome</keyword>
<feature type="transmembrane region" description="Helical" evidence="10">
    <location>
        <begin position="70"/>
        <end position="91"/>
    </location>
</feature>
<accession>A0ABN8N5J8</accession>
<keyword evidence="7 9" id="KW-0675">Receptor</keyword>
<feature type="transmembrane region" description="Helical" evidence="10">
    <location>
        <begin position="34"/>
        <end position="58"/>
    </location>
</feature>
<evidence type="ECO:0000256" key="10">
    <source>
        <dbReference type="SAM" id="Phobius"/>
    </source>
</evidence>
<evidence type="ECO:0000259" key="11">
    <source>
        <dbReference type="PROSITE" id="PS50262"/>
    </source>
</evidence>
<organism evidence="12 13">
    <name type="scientific">Porites evermanni</name>
    <dbReference type="NCBI Taxonomy" id="104178"/>
    <lineage>
        <taxon>Eukaryota</taxon>
        <taxon>Metazoa</taxon>
        <taxon>Cnidaria</taxon>
        <taxon>Anthozoa</taxon>
        <taxon>Hexacorallia</taxon>
        <taxon>Scleractinia</taxon>
        <taxon>Fungiina</taxon>
        <taxon>Poritidae</taxon>
        <taxon>Porites</taxon>
    </lineage>
</organism>
<evidence type="ECO:0000256" key="2">
    <source>
        <dbReference type="ARBA" id="ARBA00022475"/>
    </source>
</evidence>
<evidence type="ECO:0000256" key="7">
    <source>
        <dbReference type="ARBA" id="ARBA00023170"/>
    </source>
</evidence>
<dbReference type="Proteomes" id="UP001159427">
    <property type="component" value="Unassembled WGS sequence"/>
</dbReference>
<reference evidence="12 13" key="1">
    <citation type="submission" date="2022-05" db="EMBL/GenBank/DDBJ databases">
        <authorList>
            <consortium name="Genoscope - CEA"/>
            <person name="William W."/>
        </authorList>
    </citation>
    <scope>NUCLEOTIDE SEQUENCE [LARGE SCALE GENOMIC DNA]</scope>
</reference>
<dbReference type="SMART" id="SM01381">
    <property type="entry name" value="7TM_GPCR_Srsx"/>
    <property type="match status" value="1"/>
</dbReference>
<feature type="transmembrane region" description="Helical" evidence="10">
    <location>
        <begin position="177"/>
        <end position="201"/>
    </location>
</feature>
<dbReference type="SUPFAM" id="SSF81321">
    <property type="entry name" value="Family A G protein-coupled receptor-like"/>
    <property type="match status" value="1"/>
</dbReference>
<keyword evidence="8 9" id="KW-0807">Transducer</keyword>
<evidence type="ECO:0000256" key="6">
    <source>
        <dbReference type="ARBA" id="ARBA00023136"/>
    </source>
</evidence>
<feature type="domain" description="G-protein coupled receptors family 1 profile" evidence="11">
    <location>
        <begin position="50"/>
        <end position="296"/>
    </location>
</feature>
<evidence type="ECO:0000313" key="13">
    <source>
        <dbReference type="Proteomes" id="UP001159427"/>
    </source>
</evidence>
<evidence type="ECO:0000256" key="9">
    <source>
        <dbReference type="RuleBase" id="RU000688"/>
    </source>
</evidence>
<comment type="subcellular location">
    <subcellularLocation>
        <location evidence="1">Cell membrane</location>
        <topology evidence="1">Multi-pass membrane protein</topology>
    </subcellularLocation>
</comment>
<dbReference type="PANTHER" id="PTHR24247">
    <property type="entry name" value="5-HYDROXYTRYPTAMINE RECEPTOR"/>
    <property type="match status" value="1"/>
</dbReference>
<evidence type="ECO:0000256" key="4">
    <source>
        <dbReference type="ARBA" id="ARBA00022989"/>
    </source>
</evidence>
<feature type="transmembrane region" description="Helical" evidence="10">
    <location>
        <begin position="146"/>
        <end position="165"/>
    </location>
</feature>
<name>A0ABN8N5J8_9CNID</name>